<protein>
    <recommendedName>
        <fullName evidence="4">Type VII secretion-associated protein</fullName>
    </recommendedName>
</protein>
<comment type="caution">
    <text evidence="2">The sequence shown here is derived from an EMBL/GenBank/DDBJ whole genome shotgun (WGS) entry which is preliminary data.</text>
</comment>
<keyword evidence="3" id="KW-1185">Reference proteome</keyword>
<dbReference type="AlphaFoldDB" id="A0A927PL51"/>
<name>A0A927PL51_9ACTN</name>
<proteinExistence type="predicted"/>
<evidence type="ECO:0000256" key="1">
    <source>
        <dbReference type="SAM" id="MobiDB-lite"/>
    </source>
</evidence>
<evidence type="ECO:0000313" key="3">
    <source>
        <dbReference type="Proteomes" id="UP000642993"/>
    </source>
</evidence>
<dbReference type="EMBL" id="JACYWE010000004">
    <property type="protein sequence ID" value="MBD8506418.1"/>
    <property type="molecule type" value="Genomic_DNA"/>
</dbReference>
<gene>
    <name evidence="2" type="ORF">HT102_07975</name>
</gene>
<dbReference type="Proteomes" id="UP000642993">
    <property type="component" value="Unassembled WGS sequence"/>
</dbReference>
<dbReference type="Gene3D" id="3.30.420.40">
    <property type="match status" value="1"/>
</dbReference>
<evidence type="ECO:0000313" key="2">
    <source>
        <dbReference type="EMBL" id="MBD8506418.1"/>
    </source>
</evidence>
<evidence type="ECO:0008006" key="4">
    <source>
        <dbReference type="Google" id="ProtNLM"/>
    </source>
</evidence>
<organism evidence="2 3">
    <name type="scientific">Lolliginicoccus lacisalsi</name>
    <dbReference type="NCBI Taxonomy" id="2742202"/>
    <lineage>
        <taxon>Bacteria</taxon>
        <taxon>Bacillati</taxon>
        <taxon>Actinomycetota</taxon>
        <taxon>Actinomycetes</taxon>
        <taxon>Mycobacteriales</taxon>
        <taxon>Hoyosellaceae</taxon>
        <taxon>Lolliginicoccus</taxon>
    </lineage>
</organism>
<reference evidence="2" key="1">
    <citation type="submission" date="2020-09" db="EMBL/GenBank/DDBJ databases">
        <title>Hoyosella lacisalsi sp. nov., a halotolerant actinobacterium isolated from soil of Lake Gudzhirganskoe.</title>
        <authorList>
            <person name="Yang Q."/>
            <person name="Guo P.Y."/>
            <person name="Liu S.W."/>
            <person name="Li F.N."/>
            <person name="Sun C.H."/>
        </authorList>
    </citation>
    <scope>NUCLEOTIDE SEQUENCE</scope>
    <source>
        <strain evidence="2">G463</strain>
    </source>
</reference>
<feature type="region of interest" description="Disordered" evidence="1">
    <location>
        <begin position="288"/>
        <end position="316"/>
    </location>
</feature>
<feature type="region of interest" description="Disordered" evidence="1">
    <location>
        <begin position="234"/>
        <end position="256"/>
    </location>
</feature>
<accession>A0A927PL51</accession>
<sequence>MTDPGIVAGQRCIVIGPGRIAWREHGRIVQRPAVVSLRGGTLVVGAEREIEGVPGAVLTEAELLDSEPDPFEFLDDPVLAFSTGAIPMPMVIDALARHARLDAGEPTETLVIVHPTWWPPAHRRALAAVMRRYAGTVQLVSTAVACAAAHARRYPGQDRLVVIEQDPVRRVETILGIGEFPPRVLATSINDPDAELDRADGAEPRVDASVAAMDECLLDGAAGLLPGIPLPRPPAAWGSEASDAPPGRPEQPRSWARGLPGATAVVLLGGALLVAGLLLTAMLGGSDAHAPGSAPAAHAPGSAIPAPEQPSGHGAEATIGDLVIPMPAGWGMGWSDFADARDPDGFLAELLPYDHADERRILIARRGPASGGEQPGIAAAVARLVEADPRLAMAPVAGTAAEAAYREELVGASGALRGSVAWFVILVGGKQANIGCESRAAATTGEGTFPECLEVLGAVRAAG</sequence>
<dbReference type="RefSeq" id="WP_192038898.1">
    <property type="nucleotide sequence ID" value="NZ_JACYWE010000004.1"/>
</dbReference>
<feature type="compositionally biased region" description="Low complexity" evidence="1">
    <location>
        <begin position="288"/>
        <end position="306"/>
    </location>
</feature>